<comment type="similarity">
    <text evidence="1">Belongs to the FPG family.</text>
</comment>
<dbReference type="InterPro" id="IPR035937">
    <property type="entry name" value="FPG_N"/>
</dbReference>
<dbReference type="SUPFAM" id="SSF57716">
    <property type="entry name" value="Glucocorticoid receptor-like (DNA-binding domain)"/>
    <property type="match status" value="1"/>
</dbReference>
<dbReference type="Pfam" id="PF01149">
    <property type="entry name" value="Fapy_DNA_glyco"/>
    <property type="match status" value="1"/>
</dbReference>
<keyword evidence="7" id="KW-0862">Zinc</keyword>
<name>A0A1Y1HJC0_KLENI</name>
<keyword evidence="11" id="KW-0511">Multifunctional enzyme</keyword>
<evidence type="ECO:0000256" key="10">
    <source>
        <dbReference type="ARBA" id="ARBA00023239"/>
    </source>
</evidence>
<evidence type="ECO:0000256" key="5">
    <source>
        <dbReference type="ARBA" id="ARBA00022771"/>
    </source>
</evidence>
<feature type="domain" description="FPG-type" evidence="15">
    <location>
        <begin position="238"/>
        <end position="270"/>
    </location>
</feature>
<dbReference type="OrthoDB" id="1899068at2759"/>
<evidence type="ECO:0000259" key="15">
    <source>
        <dbReference type="PROSITE" id="PS51066"/>
    </source>
</evidence>
<dbReference type="GO" id="GO:0006284">
    <property type="term" value="P:base-excision repair"/>
    <property type="evidence" value="ECO:0000318"/>
    <property type="project" value="GO_Central"/>
</dbReference>
<protein>
    <recommendedName>
        <fullName evidence="2">DNA-(apurinic or apyrimidinic site) lyase</fullName>
        <ecNumber evidence="2">4.2.99.18</ecNumber>
    </recommendedName>
</protein>
<keyword evidence="4" id="KW-0227">DNA damage</keyword>
<keyword evidence="12" id="KW-0326">Glycosidase</keyword>
<dbReference type="Gene3D" id="3.20.190.10">
    <property type="entry name" value="MutM-like, N-terminal"/>
    <property type="match status" value="1"/>
</dbReference>
<evidence type="ECO:0000256" key="4">
    <source>
        <dbReference type="ARBA" id="ARBA00022763"/>
    </source>
</evidence>
<sequence length="511" mass="55579">MVEGPGVHRVAIAHKKALLGKKFEASSPNGRFAEGAAAITGRNLARIEAHGKNLFYFFTADGQEPVVVHIHFGMSGRFSAHKLPSPEPRETTRLQLVNREAKIGAHLSAMFCNYGPPEFYDQKLALLGPDPLRDDADKEVVWKKMQASKSPIGTFVMDQSKIAGIGNIYRAEILFLAGIHPEQPSKTVSRDAFERMWEESVRLLHIGVQTGRIVTMDPVELGKPGTPMAALRGGDRRYVYNHASCRRCGSQIRSWVVATRTLYACETCQPLLLEVETETVTIKGQTAKRTRKKTTVVDDEDVPLSELGAGGKKRKARSVAGSGQRPRRGDGTAQEHFALPDKDITTGGLPDTDAYAGELRTLPVITEVETLEVKAEALEEPRVATAKAPRVRATKGTPVTRRKNGRMGVGDGSSSCDPKDPPEKKLEENGKRALPPLKPVRRKGAKSSPETPAEGLAVSEVVETEVQTAGARKRSRVQSTGRVLSVGSKAGAESVGVIRREGLRARKKLVL</sequence>
<evidence type="ECO:0000256" key="13">
    <source>
        <dbReference type="PROSITE-ProRule" id="PRU00391"/>
    </source>
</evidence>
<dbReference type="GO" id="GO:0003684">
    <property type="term" value="F:damaged DNA binding"/>
    <property type="evidence" value="ECO:0007669"/>
    <property type="project" value="InterPro"/>
</dbReference>
<gene>
    <name evidence="17" type="ORF">KFL_000160230</name>
</gene>
<dbReference type="GO" id="GO:0008270">
    <property type="term" value="F:zinc ion binding"/>
    <property type="evidence" value="ECO:0007669"/>
    <property type="project" value="UniProtKB-KW"/>
</dbReference>
<evidence type="ECO:0000256" key="12">
    <source>
        <dbReference type="ARBA" id="ARBA00023295"/>
    </source>
</evidence>
<dbReference type="EC" id="4.2.99.18" evidence="2"/>
<dbReference type="InterPro" id="IPR000214">
    <property type="entry name" value="Znf_DNA_glyclase/AP_lyase"/>
</dbReference>
<evidence type="ECO:0000313" key="18">
    <source>
        <dbReference type="Proteomes" id="UP000054558"/>
    </source>
</evidence>
<dbReference type="PROSITE" id="PS51068">
    <property type="entry name" value="FPG_CAT"/>
    <property type="match status" value="1"/>
</dbReference>
<dbReference type="GO" id="GO:0000703">
    <property type="term" value="F:oxidized pyrimidine nucleobase lesion DNA N-glycosylase activity"/>
    <property type="evidence" value="ECO:0000318"/>
    <property type="project" value="GO_Central"/>
</dbReference>
<dbReference type="SMART" id="SM01232">
    <property type="entry name" value="H2TH"/>
    <property type="match status" value="1"/>
</dbReference>
<dbReference type="OMA" id="GHISMET"/>
<keyword evidence="18" id="KW-1185">Reference proteome</keyword>
<evidence type="ECO:0000256" key="14">
    <source>
        <dbReference type="SAM" id="MobiDB-lite"/>
    </source>
</evidence>
<dbReference type="PANTHER" id="PTHR42697:SF1">
    <property type="entry name" value="ENDONUCLEASE 8"/>
    <property type="match status" value="1"/>
</dbReference>
<evidence type="ECO:0000256" key="11">
    <source>
        <dbReference type="ARBA" id="ARBA00023268"/>
    </source>
</evidence>
<reference evidence="17 18" key="1">
    <citation type="journal article" date="2014" name="Nat. Commun.">
        <title>Klebsormidium flaccidum genome reveals primary factors for plant terrestrial adaptation.</title>
        <authorList>
            <person name="Hori K."/>
            <person name="Maruyama F."/>
            <person name="Fujisawa T."/>
            <person name="Togashi T."/>
            <person name="Yamamoto N."/>
            <person name="Seo M."/>
            <person name="Sato S."/>
            <person name="Yamada T."/>
            <person name="Mori H."/>
            <person name="Tajima N."/>
            <person name="Moriyama T."/>
            <person name="Ikeuchi M."/>
            <person name="Watanabe M."/>
            <person name="Wada H."/>
            <person name="Kobayashi K."/>
            <person name="Saito M."/>
            <person name="Masuda T."/>
            <person name="Sasaki-Sekimoto Y."/>
            <person name="Mashiguchi K."/>
            <person name="Awai K."/>
            <person name="Shimojima M."/>
            <person name="Masuda S."/>
            <person name="Iwai M."/>
            <person name="Nobusawa T."/>
            <person name="Narise T."/>
            <person name="Kondo S."/>
            <person name="Saito H."/>
            <person name="Sato R."/>
            <person name="Murakawa M."/>
            <person name="Ihara Y."/>
            <person name="Oshima-Yamada Y."/>
            <person name="Ohtaka K."/>
            <person name="Satoh M."/>
            <person name="Sonobe K."/>
            <person name="Ishii M."/>
            <person name="Ohtani R."/>
            <person name="Kanamori-Sato M."/>
            <person name="Honoki R."/>
            <person name="Miyazaki D."/>
            <person name="Mochizuki H."/>
            <person name="Umetsu J."/>
            <person name="Higashi K."/>
            <person name="Shibata D."/>
            <person name="Kamiya Y."/>
            <person name="Sato N."/>
            <person name="Nakamura Y."/>
            <person name="Tabata S."/>
            <person name="Ida S."/>
            <person name="Kurokawa K."/>
            <person name="Ohta H."/>
        </authorList>
    </citation>
    <scope>NUCLEOTIDE SEQUENCE [LARGE SCALE GENOMIC DNA]</scope>
    <source>
        <strain evidence="17 18">NIES-2285</strain>
    </source>
</reference>
<evidence type="ECO:0000259" key="16">
    <source>
        <dbReference type="PROSITE" id="PS51068"/>
    </source>
</evidence>
<keyword evidence="5 13" id="KW-0863">Zinc-finger</keyword>
<dbReference type="GO" id="GO:0003906">
    <property type="term" value="F:DNA-(apurinic or apyrimidinic site) endonuclease activity"/>
    <property type="evidence" value="ECO:0000318"/>
    <property type="project" value="GO_Central"/>
</dbReference>
<organism evidence="17 18">
    <name type="scientific">Klebsormidium nitens</name>
    <name type="common">Green alga</name>
    <name type="synonym">Ulothrix nitens</name>
    <dbReference type="NCBI Taxonomy" id="105231"/>
    <lineage>
        <taxon>Eukaryota</taxon>
        <taxon>Viridiplantae</taxon>
        <taxon>Streptophyta</taxon>
        <taxon>Klebsormidiophyceae</taxon>
        <taxon>Klebsormidiales</taxon>
        <taxon>Klebsormidiaceae</taxon>
        <taxon>Klebsormidium</taxon>
    </lineage>
</organism>
<dbReference type="PROSITE" id="PS51066">
    <property type="entry name" value="ZF_FPG_2"/>
    <property type="match status" value="1"/>
</dbReference>
<evidence type="ECO:0000256" key="3">
    <source>
        <dbReference type="ARBA" id="ARBA00022723"/>
    </source>
</evidence>
<evidence type="ECO:0000256" key="8">
    <source>
        <dbReference type="ARBA" id="ARBA00023125"/>
    </source>
</evidence>
<keyword evidence="9" id="KW-0234">DNA repair</keyword>
<evidence type="ECO:0000256" key="1">
    <source>
        <dbReference type="ARBA" id="ARBA00009409"/>
    </source>
</evidence>
<evidence type="ECO:0000256" key="7">
    <source>
        <dbReference type="ARBA" id="ARBA00022833"/>
    </source>
</evidence>
<dbReference type="InterPro" id="IPR012319">
    <property type="entry name" value="FPG_cat"/>
</dbReference>
<accession>A0A1Y1HJC0</accession>
<keyword evidence="8" id="KW-0238">DNA-binding</keyword>
<dbReference type="AlphaFoldDB" id="A0A1Y1HJC0"/>
<evidence type="ECO:0000313" key="17">
    <source>
        <dbReference type="EMBL" id="GAQ78620.1"/>
    </source>
</evidence>
<dbReference type="Proteomes" id="UP000054558">
    <property type="component" value="Unassembled WGS sequence"/>
</dbReference>
<feature type="region of interest" description="Disordered" evidence="14">
    <location>
        <begin position="386"/>
        <end position="491"/>
    </location>
</feature>
<proteinExistence type="inferred from homology"/>
<dbReference type="GO" id="GO:0140078">
    <property type="term" value="F:class I DNA-(apurinic or apyrimidinic site) endonuclease activity"/>
    <property type="evidence" value="ECO:0007669"/>
    <property type="project" value="UniProtKB-EC"/>
</dbReference>
<dbReference type="SUPFAM" id="SSF81624">
    <property type="entry name" value="N-terminal domain of MutM-like DNA repair proteins"/>
    <property type="match status" value="1"/>
</dbReference>
<keyword evidence="10" id="KW-0456">Lyase</keyword>
<dbReference type="SMART" id="SM00898">
    <property type="entry name" value="Fapy_DNA_glyco"/>
    <property type="match status" value="1"/>
</dbReference>
<dbReference type="Pfam" id="PF06831">
    <property type="entry name" value="H2TH"/>
    <property type="match status" value="1"/>
</dbReference>
<evidence type="ECO:0000256" key="2">
    <source>
        <dbReference type="ARBA" id="ARBA00012720"/>
    </source>
</evidence>
<evidence type="ECO:0000256" key="9">
    <source>
        <dbReference type="ARBA" id="ARBA00023204"/>
    </source>
</evidence>
<dbReference type="EMBL" id="DF236965">
    <property type="protein sequence ID" value="GAQ78620.1"/>
    <property type="molecule type" value="Genomic_DNA"/>
</dbReference>
<dbReference type="InterPro" id="IPR015886">
    <property type="entry name" value="H2TH_FPG"/>
</dbReference>
<feature type="domain" description="Formamidopyrimidine-DNA glycosylase catalytic" evidence="16">
    <location>
        <begin position="2"/>
        <end position="126"/>
    </location>
</feature>
<feature type="region of interest" description="Disordered" evidence="14">
    <location>
        <begin position="303"/>
        <end position="335"/>
    </location>
</feature>
<dbReference type="STRING" id="105231.A0A1Y1HJC0"/>
<evidence type="ECO:0000256" key="6">
    <source>
        <dbReference type="ARBA" id="ARBA00022801"/>
    </source>
</evidence>
<keyword evidence="6" id="KW-0378">Hydrolase</keyword>
<dbReference type="SUPFAM" id="SSF46946">
    <property type="entry name" value="S13-like H2TH domain"/>
    <property type="match status" value="1"/>
</dbReference>
<keyword evidence="3" id="KW-0479">Metal-binding</keyword>
<dbReference type="PANTHER" id="PTHR42697">
    <property type="entry name" value="ENDONUCLEASE 8"/>
    <property type="match status" value="1"/>
</dbReference>
<feature type="compositionally biased region" description="Basic and acidic residues" evidence="14">
    <location>
        <begin position="417"/>
        <end position="431"/>
    </location>
</feature>
<dbReference type="InterPro" id="IPR010979">
    <property type="entry name" value="Ribosomal_uS13-like_H2TH"/>
</dbReference>
<dbReference type="Gene3D" id="1.10.8.50">
    <property type="match status" value="1"/>
</dbReference>